<gene>
    <name evidence="1" type="ORF">D3877_23955</name>
</gene>
<evidence type="ECO:0000313" key="1">
    <source>
        <dbReference type="EMBL" id="RJF78175.1"/>
    </source>
</evidence>
<keyword evidence="2" id="KW-1185">Reference proteome</keyword>
<protein>
    <submittedName>
        <fullName evidence="1">Uncharacterized protein</fullName>
    </submittedName>
</protein>
<dbReference type="RefSeq" id="WP_119833319.1">
    <property type="nucleotide sequence ID" value="NZ_QYUL01000004.1"/>
</dbReference>
<organism evidence="1 2">
    <name type="scientific">Azospirillum cavernae</name>
    <dbReference type="NCBI Taxonomy" id="2320860"/>
    <lineage>
        <taxon>Bacteria</taxon>
        <taxon>Pseudomonadati</taxon>
        <taxon>Pseudomonadota</taxon>
        <taxon>Alphaproteobacteria</taxon>
        <taxon>Rhodospirillales</taxon>
        <taxon>Azospirillaceae</taxon>
        <taxon>Azospirillum</taxon>
    </lineage>
</organism>
<dbReference type="OrthoDB" id="9805177at2"/>
<dbReference type="EMBL" id="QYUL01000004">
    <property type="protein sequence ID" value="RJF78175.1"/>
    <property type="molecule type" value="Genomic_DNA"/>
</dbReference>
<dbReference type="Proteomes" id="UP000283458">
    <property type="component" value="Unassembled WGS sequence"/>
</dbReference>
<comment type="caution">
    <text evidence="1">The sequence shown here is derived from an EMBL/GenBank/DDBJ whole genome shotgun (WGS) entry which is preliminary data.</text>
</comment>
<proteinExistence type="predicted"/>
<sequence>MQSNRQVDVILQNNTQELLTVESCQTIFGSWAQSYAPRIGTAITKQGSGKWSTVSDFDDYQVGAYVRLGSTKGYIDIEWILPKNAAEFQHSVQVPVDLRRQIRFVMASASYRVMVITLLPAELIAELDAMPG</sequence>
<evidence type="ECO:0000313" key="2">
    <source>
        <dbReference type="Proteomes" id="UP000283458"/>
    </source>
</evidence>
<accession>A0A418VPI2</accession>
<name>A0A418VPI2_9PROT</name>
<reference evidence="1 2" key="1">
    <citation type="submission" date="2018-09" db="EMBL/GenBank/DDBJ databases">
        <authorList>
            <person name="Zhu H."/>
        </authorList>
    </citation>
    <scope>NUCLEOTIDE SEQUENCE [LARGE SCALE GENOMIC DNA]</scope>
    <source>
        <strain evidence="1 2">K2W22B-5</strain>
    </source>
</reference>
<dbReference type="AlphaFoldDB" id="A0A418VPI2"/>